<evidence type="ECO:0000313" key="2">
    <source>
        <dbReference type="EMBL" id="SMC36155.1"/>
    </source>
</evidence>
<keyword evidence="3" id="KW-1185">Reference proteome</keyword>
<evidence type="ECO:0000256" key="1">
    <source>
        <dbReference type="SAM" id="Phobius"/>
    </source>
</evidence>
<dbReference type="Proteomes" id="UP000243884">
    <property type="component" value="Unassembled WGS sequence"/>
</dbReference>
<protein>
    <recommendedName>
        <fullName evidence="4">Alkaline shock response membrane anchor protein AmaP</fullName>
    </recommendedName>
</protein>
<keyword evidence="1" id="KW-1133">Transmembrane helix</keyword>
<evidence type="ECO:0000313" key="3">
    <source>
        <dbReference type="Proteomes" id="UP000243884"/>
    </source>
</evidence>
<reference evidence="3" key="1">
    <citation type="submission" date="2017-04" db="EMBL/GenBank/DDBJ databases">
        <authorList>
            <person name="Varghese N."/>
            <person name="Submissions S."/>
        </authorList>
    </citation>
    <scope>NUCLEOTIDE SEQUENCE [LARGE SCALE GENOMIC DNA]</scope>
    <source>
        <strain evidence="3">DSM 21500</strain>
    </source>
</reference>
<dbReference type="EMBL" id="FWXK01000003">
    <property type="protein sequence ID" value="SMC36155.1"/>
    <property type="molecule type" value="Genomic_DNA"/>
</dbReference>
<dbReference type="RefSeq" id="WP_084098632.1">
    <property type="nucleotide sequence ID" value="NZ_FWXK01000003.1"/>
</dbReference>
<accession>A0A1W1YJ00</accession>
<name>A0A1W1YJ00_9LACT</name>
<proteinExistence type="predicted"/>
<gene>
    <name evidence="2" type="ORF">SAMN04487984_0721</name>
</gene>
<keyword evidence="1" id="KW-0812">Transmembrane</keyword>
<evidence type="ECO:0008006" key="4">
    <source>
        <dbReference type="Google" id="ProtNLM"/>
    </source>
</evidence>
<sequence length="189" mass="20839">MSSFRKYVQAIVALIVMLGLLFGISLFFPIPHVTDFVQNHILTNMNLSIAVAVVLGVAGVYFVAAFFYALFARSKNKTMRLSNDKGDIVVESETVETYAHDAIHDIKEAQNKQVKAKLGSNPGSTKVDIEFDIDENKDAVAVSNTIQERVQRAIEEFFGEAIKGVNVKANPYDANENSQVAATSRPRVK</sequence>
<dbReference type="NCBIfam" id="NF033218">
    <property type="entry name" value="anchor_AmaP"/>
    <property type="match status" value="1"/>
</dbReference>
<feature type="transmembrane region" description="Helical" evidence="1">
    <location>
        <begin position="48"/>
        <end position="71"/>
    </location>
</feature>
<organism evidence="2 3">
    <name type="scientific">Aerococcus suis</name>
    <dbReference type="NCBI Taxonomy" id="371602"/>
    <lineage>
        <taxon>Bacteria</taxon>
        <taxon>Bacillati</taxon>
        <taxon>Bacillota</taxon>
        <taxon>Bacilli</taxon>
        <taxon>Lactobacillales</taxon>
        <taxon>Aerococcaceae</taxon>
        <taxon>Aerococcus</taxon>
    </lineage>
</organism>
<dbReference type="AlphaFoldDB" id="A0A1W1YJ00"/>
<feature type="transmembrane region" description="Helical" evidence="1">
    <location>
        <begin position="7"/>
        <end position="28"/>
    </location>
</feature>
<dbReference type="OrthoDB" id="2136608at2"/>
<dbReference type="STRING" id="371602.SAMN04487984_0721"/>
<keyword evidence="1" id="KW-0472">Membrane</keyword>